<organism evidence="5 6">
    <name type="scientific">Govanella unica</name>
    <dbReference type="NCBI Taxonomy" id="2975056"/>
    <lineage>
        <taxon>Bacteria</taxon>
        <taxon>Pseudomonadati</taxon>
        <taxon>Pseudomonadota</taxon>
        <taxon>Alphaproteobacteria</taxon>
        <taxon>Emcibacterales</taxon>
        <taxon>Govanellaceae</taxon>
        <taxon>Govanella</taxon>
    </lineage>
</organism>
<dbReference type="NCBIfam" id="TIGR00254">
    <property type="entry name" value="GGDEF"/>
    <property type="match status" value="1"/>
</dbReference>
<dbReference type="FunFam" id="3.30.70.270:FF:000001">
    <property type="entry name" value="Diguanylate cyclase domain protein"/>
    <property type="match status" value="1"/>
</dbReference>
<name>A0A9X3Z6X2_9PROT</name>
<accession>A0A9X3Z6X2</accession>
<dbReference type="InterPro" id="IPR050469">
    <property type="entry name" value="Diguanylate_Cyclase"/>
</dbReference>
<evidence type="ECO:0000313" key="6">
    <source>
        <dbReference type="Proteomes" id="UP001141619"/>
    </source>
</evidence>
<dbReference type="AlphaFoldDB" id="A0A9X3Z6X2"/>
<reference evidence="5" key="2">
    <citation type="journal article" date="2023" name="Syst. Appl. Microbiol.">
        <title>Govania unica gen. nov., sp. nov., a rare biosphere bacterium that represents a novel family in the class Alphaproteobacteria.</title>
        <authorList>
            <person name="Vandamme P."/>
            <person name="Peeters C."/>
            <person name="Hettiarachchi A."/>
            <person name="Cnockaert M."/>
            <person name="Carlier A."/>
        </authorList>
    </citation>
    <scope>NUCLEOTIDE SEQUENCE</scope>
    <source>
        <strain evidence="5">LMG 31809</strain>
    </source>
</reference>
<dbReference type="GO" id="GO:0043709">
    <property type="term" value="P:cell adhesion involved in single-species biofilm formation"/>
    <property type="evidence" value="ECO:0007669"/>
    <property type="project" value="TreeGrafter"/>
</dbReference>
<gene>
    <name evidence="5" type="ORF">NYP16_06295</name>
</gene>
<protein>
    <recommendedName>
        <fullName evidence="1">diguanylate cyclase</fullName>
        <ecNumber evidence="1">2.7.7.65</ecNumber>
    </recommendedName>
</protein>
<comment type="catalytic activity">
    <reaction evidence="2">
        <text>2 GTP = 3',3'-c-di-GMP + 2 diphosphate</text>
        <dbReference type="Rhea" id="RHEA:24898"/>
        <dbReference type="ChEBI" id="CHEBI:33019"/>
        <dbReference type="ChEBI" id="CHEBI:37565"/>
        <dbReference type="ChEBI" id="CHEBI:58805"/>
        <dbReference type="EC" id="2.7.7.65"/>
    </reaction>
</comment>
<feature type="coiled-coil region" evidence="3">
    <location>
        <begin position="150"/>
        <end position="184"/>
    </location>
</feature>
<feature type="domain" description="GGDEF" evidence="4">
    <location>
        <begin position="215"/>
        <end position="350"/>
    </location>
</feature>
<comment type="caution">
    <text evidence="5">The sequence shown here is derived from an EMBL/GenBank/DDBJ whole genome shotgun (WGS) entry which is preliminary data.</text>
</comment>
<dbReference type="CDD" id="cd01949">
    <property type="entry name" value="GGDEF"/>
    <property type="match status" value="1"/>
</dbReference>
<evidence type="ECO:0000313" key="5">
    <source>
        <dbReference type="EMBL" id="MDA5193562.1"/>
    </source>
</evidence>
<dbReference type="GO" id="GO:1902201">
    <property type="term" value="P:negative regulation of bacterial-type flagellum-dependent cell motility"/>
    <property type="evidence" value="ECO:0007669"/>
    <property type="project" value="TreeGrafter"/>
</dbReference>
<dbReference type="SUPFAM" id="SSF55073">
    <property type="entry name" value="Nucleotide cyclase"/>
    <property type="match status" value="1"/>
</dbReference>
<evidence type="ECO:0000259" key="4">
    <source>
        <dbReference type="PROSITE" id="PS50887"/>
    </source>
</evidence>
<reference evidence="5" key="1">
    <citation type="submission" date="2022-08" db="EMBL/GenBank/DDBJ databases">
        <authorList>
            <person name="Vandamme P."/>
            <person name="Hettiarachchi A."/>
            <person name="Peeters C."/>
            <person name="Cnockaert M."/>
            <person name="Carlier A."/>
        </authorList>
    </citation>
    <scope>NUCLEOTIDE SEQUENCE</scope>
    <source>
        <strain evidence="5">LMG 31809</strain>
    </source>
</reference>
<keyword evidence="3" id="KW-0175">Coiled coil</keyword>
<dbReference type="InterPro" id="IPR043128">
    <property type="entry name" value="Rev_trsase/Diguanyl_cyclase"/>
</dbReference>
<dbReference type="GO" id="GO:0005886">
    <property type="term" value="C:plasma membrane"/>
    <property type="evidence" value="ECO:0007669"/>
    <property type="project" value="TreeGrafter"/>
</dbReference>
<dbReference type="Pfam" id="PF00990">
    <property type="entry name" value="GGDEF"/>
    <property type="match status" value="1"/>
</dbReference>
<evidence type="ECO:0000256" key="3">
    <source>
        <dbReference type="SAM" id="Coils"/>
    </source>
</evidence>
<dbReference type="InterPro" id="IPR000160">
    <property type="entry name" value="GGDEF_dom"/>
</dbReference>
<dbReference type="Proteomes" id="UP001141619">
    <property type="component" value="Unassembled WGS sequence"/>
</dbReference>
<evidence type="ECO:0000256" key="2">
    <source>
        <dbReference type="ARBA" id="ARBA00034247"/>
    </source>
</evidence>
<dbReference type="InterPro" id="IPR029787">
    <property type="entry name" value="Nucleotide_cyclase"/>
</dbReference>
<sequence length="352" mass="38921">MSAQNRAEYTAAADLKSPTVFADQAMTLMALHGISPIPMNYQLWFTYFTGQNAALSQELNALLASTPAINDHLCAQIYARHFNPQGDDRLINETNQRVQIELEHLIKQLQAAEHDTSRFGNTLMGYSDSLAKATDTSTLHSYLATLISETRDMEEKSRGLEGELKNSSREIERLKVSLEAARTEALTDQLTNIGNRKLFEQSLHDGVTQANATQTPLAMIFCDVDHFKKFNDNWGHKLGDHVLRLVAQQLKDHTPDKGTPSRFGGEEFAILLPSVLLAQAAAIAENLRLAISTRTMKTRTTGVNLGRITMSYGVALYVPGESPDSFVARADRALYAAKARGRNCVITEDAHT</sequence>
<dbReference type="EC" id="2.7.7.65" evidence="1"/>
<evidence type="ECO:0000256" key="1">
    <source>
        <dbReference type="ARBA" id="ARBA00012528"/>
    </source>
</evidence>
<keyword evidence="6" id="KW-1185">Reference proteome</keyword>
<dbReference type="RefSeq" id="WP_274943264.1">
    <property type="nucleotide sequence ID" value="NZ_JANWOI010000002.1"/>
</dbReference>
<dbReference type="Gene3D" id="3.30.70.270">
    <property type="match status" value="1"/>
</dbReference>
<dbReference type="PANTHER" id="PTHR45138">
    <property type="entry name" value="REGULATORY COMPONENTS OF SENSORY TRANSDUCTION SYSTEM"/>
    <property type="match status" value="1"/>
</dbReference>
<dbReference type="SMART" id="SM00267">
    <property type="entry name" value="GGDEF"/>
    <property type="match status" value="1"/>
</dbReference>
<proteinExistence type="predicted"/>
<dbReference type="EMBL" id="JANWOI010000002">
    <property type="protein sequence ID" value="MDA5193562.1"/>
    <property type="molecule type" value="Genomic_DNA"/>
</dbReference>
<dbReference type="GO" id="GO:0052621">
    <property type="term" value="F:diguanylate cyclase activity"/>
    <property type="evidence" value="ECO:0007669"/>
    <property type="project" value="UniProtKB-EC"/>
</dbReference>
<dbReference type="PANTHER" id="PTHR45138:SF9">
    <property type="entry name" value="DIGUANYLATE CYCLASE DGCM-RELATED"/>
    <property type="match status" value="1"/>
</dbReference>
<dbReference type="PROSITE" id="PS50887">
    <property type="entry name" value="GGDEF"/>
    <property type="match status" value="1"/>
</dbReference>